<reference evidence="1" key="1">
    <citation type="journal article" date="2014" name="Int. J. Syst. Evol. Microbiol.">
        <title>Complete genome sequence of Corynebacterium casei LMG S-19264T (=DSM 44701T), isolated from a smear-ripened cheese.</title>
        <authorList>
            <consortium name="US DOE Joint Genome Institute (JGI-PGF)"/>
            <person name="Walter F."/>
            <person name="Albersmeier A."/>
            <person name="Kalinowski J."/>
            <person name="Ruckert C."/>
        </authorList>
    </citation>
    <scope>NUCLEOTIDE SEQUENCE</scope>
    <source>
        <strain evidence="1">CGMCC 1.15493</strain>
    </source>
</reference>
<name>A0A917DEU6_9HYPH</name>
<evidence type="ECO:0000313" key="1">
    <source>
        <dbReference type="EMBL" id="GGD31175.1"/>
    </source>
</evidence>
<dbReference type="Proteomes" id="UP000613160">
    <property type="component" value="Unassembled WGS sequence"/>
</dbReference>
<comment type="caution">
    <text evidence="1">The sequence shown here is derived from an EMBL/GenBank/DDBJ whole genome shotgun (WGS) entry which is preliminary data.</text>
</comment>
<dbReference type="EMBL" id="BMJJ01000010">
    <property type="protein sequence ID" value="GGD31175.1"/>
    <property type="molecule type" value="Genomic_DNA"/>
</dbReference>
<proteinExistence type="predicted"/>
<gene>
    <name evidence="1" type="ORF">GCM10011335_37750</name>
</gene>
<reference evidence="1" key="2">
    <citation type="submission" date="2020-09" db="EMBL/GenBank/DDBJ databases">
        <authorList>
            <person name="Sun Q."/>
            <person name="Zhou Y."/>
        </authorList>
    </citation>
    <scope>NUCLEOTIDE SEQUENCE</scope>
    <source>
        <strain evidence="1">CGMCC 1.15493</strain>
    </source>
</reference>
<organism evidence="1 2">
    <name type="scientific">Aureimonas glaciei</name>
    <dbReference type="NCBI Taxonomy" id="1776957"/>
    <lineage>
        <taxon>Bacteria</taxon>
        <taxon>Pseudomonadati</taxon>
        <taxon>Pseudomonadota</taxon>
        <taxon>Alphaproteobacteria</taxon>
        <taxon>Hyphomicrobiales</taxon>
        <taxon>Aurantimonadaceae</taxon>
        <taxon>Aureimonas</taxon>
    </lineage>
</organism>
<dbReference type="AlphaFoldDB" id="A0A917DEU6"/>
<keyword evidence="2" id="KW-1185">Reference proteome</keyword>
<evidence type="ECO:0000313" key="2">
    <source>
        <dbReference type="Proteomes" id="UP000613160"/>
    </source>
</evidence>
<protein>
    <submittedName>
        <fullName evidence="1">Uncharacterized protein</fullName>
    </submittedName>
</protein>
<accession>A0A917DEU6</accession>
<sequence length="94" mass="10194">MSGVASSDTVFEIVSIDEGIGTGPNVDRNFANAQRALSQSSVVFGLASYMGEDRTINFPFRVAMLPNQRAMRHAGVDHRDDAPTLKAADYASRF</sequence>